<gene>
    <name evidence="1" type="ORF">ENH14_01815</name>
</gene>
<evidence type="ECO:0000313" key="1">
    <source>
        <dbReference type="EMBL" id="HDL60171.1"/>
    </source>
</evidence>
<dbReference type="EMBL" id="DRDR01000080">
    <property type="protein sequence ID" value="HDL60171.1"/>
    <property type="molecule type" value="Genomic_DNA"/>
</dbReference>
<dbReference type="AlphaFoldDB" id="A0A7V0LUG1"/>
<name>A0A7V0LUG1_UNCW3</name>
<organism evidence="1">
    <name type="scientific">candidate division WOR-3 bacterium</name>
    <dbReference type="NCBI Taxonomy" id="2052148"/>
    <lineage>
        <taxon>Bacteria</taxon>
        <taxon>Bacteria division WOR-3</taxon>
    </lineage>
</organism>
<protein>
    <submittedName>
        <fullName evidence="1">Uncharacterized protein</fullName>
    </submittedName>
</protein>
<dbReference type="Proteomes" id="UP000886381">
    <property type="component" value="Unassembled WGS sequence"/>
</dbReference>
<reference evidence="1" key="1">
    <citation type="journal article" date="2020" name="mSystems">
        <title>Genome- and Community-Level Interaction Insights into Carbon Utilization and Element Cycling Functions of Hydrothermarchaeota in Hydrothermal Sediment.</title>
        <authorList>
            <person name="Zhou Z."/>
            <person name="Liu Y."/>
            <person name="Xu W."/>
            <person name="Pan J."/>
            <person name="Luo Z.H."/>
            <person name="Li M."/>
        </authorList>
    </citation>
    <scope>NUCLEOTIDE SEQUENCE [LARGE SCALE GENOMIC DNA]</scope>
    <source>
        <strain evidence="1">HyVt-28</strain>
    </source>
</reference>
<sequence length="191" mass="23111">MNLEQYKKWLEEHANKEERQAYEVAKLIVDYHTFRFDYEGIKIFPRKKFKGIEFDLLIYIYKKSSKPEDRTGRDILIGVEFKESDLNKVIKQAIVRREFVDYVYIATNCRAWDVEQIFLLALYGIGWIFWDGEFVKLILEPKRYANKVNALIDYLLNNKLKAIIRQTVIERIKEEIEKETQRRLDEWSCQK</sequence>
<comment type="caution">
    <text evidence="1">The sequence shown here is derived from an EMBL/GenBank/DDBJ whole genome shotgun (WGS) entry which is preliminary data.</text>
</comment>
<proteinExistence type="predicted"/>
<accession>A0A7V0LUG1</accession>